<evidence type="ECO:0000256" key="1">
    <source>
        <dbReference type="ARBA" id="ARBA00022801"/>
    </source>
</evidence>
<evidence type="ECO:0000259" key="2">
    <source>
        <dbReference type="Pfam" id="PF12697"/>
    </source>
</evidence>
<dbReference type="Gene3D" id="3.40.50.1820">
    <property type="entry name" value="alpha/beta hydrolase"/>
    <property type="match status" value="1"/>
</dbReference>
<dbReference type="GO" id="GO:0052689">
    <property type="term" value="F:carboxylic ester hydrolase activity"/>
    <property type="evidence" value="ECO:0007669"/>
    <property type="project" value="TreeGrafter"/>
</dbReference>
<dbReference type="InterPro" id="IPR000073">
    <property type="entry name" value="AB_hydrolase_1"/>
</dbReference>
<sequence length="306" mass="32669">MSTDPMPCEVGFVNGDVTLAGLLEVPDRASAGVVLVGGSGPTDRDNGTYFPPIRRHLAAAGIAVLSYDKRGVGGSSGDWRDATMDDLAADAAAALDFLRTRPGVPAEAVGLFGHSEGGWVALRAATARDDLPWVVTNSCPGTTPAVQERHALANTLRRAGADVDDALALYDRLVAAGRRDAGFAEAARLIDSAGRPAVSCDYWTGVDERLWAFLKRKQDHDPVPDALRLRCPHLAIFGGADELVPVADSARLFSAAACHPDRHARATLTVQVFPGADHRVRTNGGTRLASRYLDTLTRWILDRRKD</sequence>
<reference evidence="3" key="1">
    <citation type="submission" date="2023-03" db="EMBL/GenBank/DDBJ databases">
        <title>Actinoallomurus iriomotensis NBRC 103681.</title>
        <authorList>
            <person name="Ichikawa N."/>
            <person name="Sato H."/>
            <person name="Tonouchi N."/>
        </authorList>
    </citation>
    <scope>NUCLEOTIDE SEQUENCE</scope>
    <source>
        <strain evidence="3">NBRC 103681</strain>
    </source>
</reference>
<dbReference type="SUPFAM" id="SSF53474">
    <property type="entry name" value="alpha/beta-Hydrolases"/>
    <property type="match status" value="1"/>
</dbReference>
<dbReference type="PANTHER" id="PTHR43265">
    <property type="entry name" value="ESTERASE ESTD"/>
    <property type="match status" value="1"/>
</dbReference>
<dbReference type="EMBL" id="BSTJ01000018">
    <property type="protein sequence ID" value="GLY81368.1"/>
    <property type="molecule type" value="Genomic_DNA"/>
</dbReference>
<keyword evidence="1" id="KW-0378">Hydrolase</keyword>
<proteinExistence type="predicted"/>
<name>A0A9W6VQQ1_9ACTN</name>
<accession>A0A9W6VQQ1</accession>
<protein>
    <recommendedName>
        <fullName evidence="2">AB hydrolase-1 domain-containing protein</fullName>
    </recommendedName>
</protein>
<comment type="caution">
    <text evidence="3">The sequence shown here is derived from an EMBL/GenBank/DDBJ whole genome shotgun (WGS) entry which is preliminary data.</text>
</comment>
<dbReference type="AlphaFoldDB" id="A0A9W6VQQ1"/>
<gene>
    <name evidence="3" type="ORF">Airi01_096350</name>
</gene>
<dbReference type="RefSeq" id="WP_285635738.1">
    <property type="nucleotide sequence ID" value="NZ_BSTJ01000018.1"/>
</dbReference>
<dbReference type="GO" id="GO:0006508">
    <property type="term" value="P:proteolysis"/>
    <property type="evidence" value="ECO:0007669"/>
    <property type="project" value="InterPro"/>
</dbReference>
<evidence type="ECO:0000313" key="3">
    <source>
        <dbReference type="EMBL" id="GLY81368.1"/>
    </source>
</evidence>
<dbReference type="GO" id="GO:0004252">
    <property type="term" value="F:serine-type endopeptidase activity"/>
    <property type="evidence" value="ECO:0007669"/>
    <property type="project" value="InterPro"/>
</dbReference>
<dbReference type="Proteomes" id="UP001165135">
    <property type="component" value="Unassembled WGS sequence"/>
</dbReference>
<organism evidence="3 4">
    <name type="scientific">Actinoallomurus iriomotensis</name>
    <dbReference type="NCBI Taxonomy" id="478107"/>
    <lineage>
        <taxon>Bacteria</taxon>
        <taxon>Bacillati</taxon>
        <taxon>Actinomycetota</taxon>
        <taxon>Actinomycetes</taxon>
        <taxon>Streptosporangiales</taxon>
        <taxon>Thermomonosporaceae</taxon>
        <taxon>Actinoallomurus</taxon>
    </lineage>
</organism>
<feature type="domain" description="AB hydrolase-1" evidence="2">
    <location>
        <begin position="33"/>
        <end position="280"/>
    </location>
</feature>
<evidence type="ECO:0000313" key="4">
    <source>
        <dbReference type="Proteomes" id="UP001165135"/>
    </source>
</evidence>
<dbReference type="InterPro" id="IPR002471">
    <property type="entry name" value="Pept_S9_AS"/>
</dbReference>
<dbReference type="PROSITE" id="PS00708">
    <property type="entry name" value="PRO_ENDOPEP_SER"/>
    <property type="match status" value="1"/>
</dbReference>
<dbReference type="PANTHER" id="PTHR43265:SF1">
    <property type="entry name" value="ESTERASE ESTD"/>
    <property type="match status" value="1"/>
</dbReference>
<dbReference type="InterPro" id="IPR029058">
    <property type="entry name" value="AB_hydrolase_fold"/>
</dbReference>
<dbReference type="Pfam" id="PF12697">
    <property type="entry name" value="Abhydrolase_6"/>
    <property type="match status" value="1"/>
</dbReference>
<dbReference type="InterPro" id="IPR053145">
    <property type="entry name" value="AB_hydrolase_Est10"/>
</dbReference>